<dbReference type="InterPro" id="IPR036217">
    <property type="entry name" value="MethylDNA_cys_MeTrfase_DNAb"/>
</dbReference>
<keyword evidence="4" id="KW-0808">Transferase</keyword>
<dbReference type="GO" id="GO:0032259">
    <property type="term" value="P:methylation"/>
    <property type="evidence" value="ECO:0007669"/>
    <property type="project" value="UniProtKB-KW"/>
</dbReference>
<dbReference type="SUPFAM" id="SSF53155">
    <property type="entry name" value="Methylated DNA-protein cysteine methyltransferase domain"/>
    <property type="match status" value="1"/>
</dbReference>
<name>A0ABS4K5V5_9CLOT</name>
<keyword evidence="1" id="KW-0227">DNA damage</keyword>
<dbReference type="SUPFAM" id="SSF46767">
    <property type="entry name" value="Methylated DNA-protein cysteine methyltransferase, C-terminal domain"/>
    <property type="match status" value="1"/>
</dbReference>
<feature type="domain" description="Methylated-DNA-[protein]-cysteine S-methyltransferase DNA binding" evidence="2">
    <location>
        <begin position="77"/>
        <end position="127"/>
    </location>
</feature>
<accession>A0ABS4K5V5</accession>
<dbReference type="InterPro" id="IPR014048">
    <property type="entry name" value="MethylDNA_cys_MeTrfase_DNA-bd"/>
</dbReference>
<keyword evidence="4" id="KW-0489">Methyltransferase</keyword>
<dbReference type="InterPro" id="IPR036631">
    <property type="entry name" value="MGMT_N_sf"/>
</dbReference>
<evidence type="ECO:0000259" key="3">
    <source>
        <dbReference type="Pfam" id="PF02870"/>
    </source>
</evidence>
<dbReference type="PANTHER" id="PTHR10815:SF13">
    <property type="entry name" value="METHYLATED-DNA--PROTEIN-CYSTEINE METHYLTRANSFERASE"/>
    <property type="match status" value="1"/>
</dbReference>
<dbReference type="GO" id="GO:0003908">
    <property type="term" value="F:methylated-DNA-[protein]-cysteine S-methyltransferase activity"/>
    <property type="evidence" value="ECO:0007669"/>
    <property type="project" value="UniProtKB-EC"/>
</dbReference>
<gene>
    <name evidence="4" type="ORF">J2Z44_001825</name>
</gene>
<dbReference type="CDD" id="cd06445">
    <property type="entry name" value="ATase"/>
    <property type="match status" value="1"/>
</dbReference>
<dbReference type="Gene3D" id="1.10.10.10">
    <property type="entry name" value="Winged helix-like DNA-binding domain superfamily/Winged helix DNA-binding domain"/>
    <property type="match status" value="1"/>
</dbReference>
<dbReference type="Gene3D" id="3.30.160.70">
    <property type="entry name" value="Methylated DNA-protein cysteine methyltransferase domain"/>
    <property type="match status" value="1"/>
</dbReference>
<organism evidence="4 5">
    <name type="scientific">Clostridium punense</name>
    <dbReference type="NCBI Taxonomy" id="1054297"/>
    <lineage>
        <taxon>Bacteria</taxon>
        <taxon>Bacillati</taxon>
        <taxon>Bacillota</taxon>
        <taxon>Clostridia</taxon>
        <taxon>Eubacteriales</taxon>
        <taxon>Clostridiaceae</taxon>
        <taxon>Clostridium</taxon>
    </lineage>
</organism>
<proteinExistence type="predicted"/>
<dbReference type="NCBIfam" id="TIGR00589">
    <property type="entry name" value="ogt"/>
    <property type="match status" value="1"/>
</dbReference>
<dbReference type="EMBL" id="JAGGLL010000012">
    <property type="protein sequence ID" value="MBP2022024.1"/>
    <property type="molecule type" value="Genomic_DNA"/>
</dbReference>
<dbReference type="InterPro" id="IPR008332">
    <property type="entry name" value="MethylG_MeTrfase_N"/>
</dbReference>
<dbReference type="Pfam" id="PF02870">
    <property type="entry name" value="Methyltransf_1N"/>
    <property type="match status" value="1"/>
</dbReference>
<keyword evidence="5" id="KW-1185">Reference proteome</keyword>
<dbReference type="PANTHER" id="PTHR10815">
    <property type="entry name" value="METHYLATED-DNA--PROTEIN-CYSTEINE METHYLTRANSFERASE"/>
    <property type="match status" value="1"/>
</dbReference>
<sequence>METWSFAYYKSPIGVIKLEGNNEGISFIDFIDEDMEVEENHKKLPQALMDAINQLDEYFNGNLKEFNIKLLHKKGTEFQKSVWKALEKIPYGSTASYKDVAISINNPKAVRAVGGANNKNPHSLFVP</sequence>
<dbReference type="Pfam" id="PF01035">
    <property type="entry name" value="DNA_binding_1"/>
    <property type="match status" value="1"/>
</dbReference>
<comment type="caution">
    <text evidence="4">The sequence shown here is derived from an EMBL/GenBank/DDBJ whole genome shotgun (WGS) entry which is preliminary data.</text>
</comment>
<evidence type="ECO:0000256" key="1">
    <source>
        <dbReference type="ARBA" id="ARBA00022763"/>
    </source>
</evidence>
<dbReference type="Proteomes" id="UP001519308">
    <property type="component" value="Unassembled WGS sequence"/>
</dbReference>
<evidence type="ECO:0000313" key="4">
    <source>
        <dbReference type="EMBL" id="MBP2022024.1"/>
    </source>
</evidence>
<evidence type="ECO:0000313" key="5">
    <source>
        <dbReference type="Proteomes" id="UP001519308"/>
    </source>
</evidence>
<reference evidence="4 5" key="1">
    <citation type="submission" date="2021-03" db="EMBL/GenBank/DDBJ databases">
        <title>Genomic Encyclopedia of Type Strains, Phase IV (KMG-IV): sequencing the most valuable type-strain genomes for metagenomic binning, comparative biology and taxonomic classification.</title>
        <authorList>
            <person name="Goeker M."/>
        </authorList>
    </citation>
    <scope>NUCLEOTIDE SEQUENCE [LARGE SCALE GENOMIC DNA]</scope>
    <source>
        <strain evidence="4 5">DSM 28650</strain>
    </source>
</reference>
<dbReference type="InterPro" id="IPR036388">
    <property type="entry name" value="WH-like_DNA-bd_sf"/>
</dbReference>
<dbReference type="EC" id="2.1.1.63" evidence="4"/>
<feature type="domain" description="Methylguanine DNA methyltransferase ribonuclease-like" evidence="3">
    <location>
        <begin position="7"/>
        <end position="70"/>
    </location>
</feature>
<evidence type="ECO:0000259" key="2">
    <source>
        <dbReference type="Pfam" id="PF01035"/>
    </source>
</evidence>
<protein>
    <submittedName>
        <fullName evidence="4">Methylated-DNA-[protein]-cysteine S-methyltransferase</fullName>
        <ecNumber evidence="4">2.1.1.63</ecNumber>
    </submittedName>
</protein>